<dbReference type="AlphaFoldDB" id="A0A6I9X578"/>
<dbReference type="Pfam" id="PF00685">
    <property type="entry name" value="Sulfotransfer_1"/>
    <property type="match status" value="1"/>
</dbReference>
<accession>A0A6I9X578</accession>
<dbReference type="Proteomes" id="UP000504615">
    <property type="component" value="Unplaced"/>
</dbReference>
<dbReference type="GO" id="GO:0008146">
    <property type="term" value="F:sulfotransferase activity"/>
    <property type="evidence" value="ECO:0007669"/>
    <property type="project" value="InterPro"/>
</dbReference>
<name>A0A6I9X578_9HYME</name>
<gene>
    <name evidence="5" type="primary">LOC105434037</name>
</gene>
<reference evidence="5" key="1">
    <citation type="submission" date="2025-08" db="UniProtKB">
        <authorList>
            <consortium name="RefSeq"/>
        </authorList>
    </citation>
    <scope>IDENTIFICATION</scope>
</reference>
<dbReference type="RefSeq" id="XP_011647911.1">
    <property type="nucleotide sequence ID" value="XM_011649609.2"/>
</dbReference>
<protein>
    <submittedName>
        <fullName evidence="5">Sulfotransferase 1C4-like</fullName>
    </submittedName>
</protein>
<comment type="similarity">
    <text evidence="1">Belongs to the sulfotransferase 1 family.</text>
</comment>
<evidence type="ECO:0000313" key="5">
    <source>
        <dbReference type="RefSeq" id="XP_011647911.1"/>
    </source>
</evidence>
<keyword evidence="2" id="KW-0808">Transferase</keyword>
<dbReference type="SUPFAM" id="SSF52540">
    <property type="entry name" value="P-loop containing nucleoside triphosphate hydrolases"/>
    <property type="match status" value="1"/>
</dbReference>
<organism evidence="4 5">
    <name type="scientific">Pogonomyrmex barbatus</name>
    <name type="common">red harvester ant</name>
    <dbReference type="NCBI Taxonomy" id="144034"/>
    <lineage>
        <taxon>Eukaryota</taxon>
        <taxon>Metazoa</taxon>
        <taxon>Ecdysozoa</taxon>
        <taxon>Arthropoda</taxon>
        <taxon>Hexapoda</taxon>
        <taxon>Insecta</taxon>
        <taxon>Pterygota</taxon>
        <taxon>Neoptera</taxon>
        <taxon>Endopterygota</taxon>
        <taxon>Hymenoptera</taxon>
        <taxon>Apocrita</taxon>
        <taxon>Aculeata</taxon>
        <taxon>Formicoidea</taxon>
        <taxon>Formicidae</taxon>
        <taxon>Myrmicinae</taxon>
        <taxon>Pogonomyrmex</taxon>
    </lineage>
</organism>
<dbReference type="InterPro" id="IPR000863">
    <property type="entry name" value="Sulfotransferase_dom"/>
</dbReference>
<evidence type="ECO:0000259" key="3">
    <source>
        <dbReference type="Pfam" id="PF00685"/>
    </source>
</evidence>
<proteinExistence type="inferred from homology"/>
<dbReference type="OrthoDB" id="205623at2759"/>
<dbReference type="PANTHER" id="PTHR11783">
    <property type="entry name" value="SULFOTRANSFERASE SULT"/>
    <property type="match status" value="1"/>
</dbReference>
<dbReference type="InterPro" id="IPR027417">
    <property type="entry name" value="P-loop_NTPase"/>
</dbReference>
<dbReference type="KEGG" id="pbar:105434037"/>
<feature type="domain" description="Sulfotransferase" evidence="3">
    <location>
        <begin position="58"/>
        <end position="319"/>
    </location>
</feature>
<dbReference type="GeneID" id="105434037"/>
<evidence type="ECO:0000256" key="2">
    <source>
        <dbReference type="ARBA" id="ARBA00022679"/>
    </source>
</evidence>
<keyword evidence="4" id="KW-1185">Reference proteome</keyword>
<sequence length="327" mass="38509">MDFKDLKVERVEGELAAKLLKMYPPHKRGFVKIGEKKWFMPYKYTETGDKIYNFETRPDDTWIITHPRTGTTVTQELIWLVANDMNFDEARRRHLLERFPFVEIGAILDSHIVVKDIPDRINTERTSIEFVQEQPSPRFIKSHMPLELLPTVLNSSCKIIYVARNPRDVMVSWYNFQKNIIHFEYQGTFEQFCDLFMNNHTQWSPYWEHVKGAWAIRQNRANMLFLFYEDIIKDLPGTIKKVAVFFGKSYNDEMIAKLIEHLKIENFRKNPMVNEASPGLAIQPEAFIRQGATGGWKKMFTPEIEEKFSKWIADNLKDSDLVFPTSS</sequence>
<dbReference type="Gene3D" id="3.40.50.300">
    <property type="entry name" value="P-loop containing nucleotide triphosphate hydrolases"/>
    <property type="match status" value="1"/>
</dbReference>
<evidence type="ECO:0000313" key="4">
    <source>
        <dbReference type="Proteomes" id="UP000504615"/>
    </source>
</evidence>
<evidence type="ECO:0000256" key="1">
    <source>
        <dbReference type="ARBA" id="ARBA00005771"/>
    </source>
</evidence>